<feature type="compositionally biased region" description="Basic and acidic residues" evidence="1">
    <location>
        <begin position="115"/>
        <end position="136"/>
    </location>
</feature>
<gene>
    <name evidence="2" type="ORF">MCUN1_001102</name>
</gene>
<feature type="compositionally biased region" description="Low complexity" evidence="1">
    <location>
        <begin position="516"/>
        <end position="529"/>
    </location>
</feature>
<feature type="compositionally biased region" description="Low complexity" evidence="1">
    <location>
        <begin position="330"/>
        <end position="358"/>
    </location>
</feature>
<feature type="region of interest" description="Disordered" evidence="1">
    <location>
        <begin position="326"/>
        <end position="454"/>
    </location>
</feature>
<feature type="region of interest" description="Disordered" evidence="1">
    <location>
        <begin position="485"/>
        <end position="557"/>
    </location>
</feature>
<feature type="region of interest" description="Disordered" evidence="1">
    <location>
        <begin position="250"/>
        <end position="298"/>
    </location>
</feature>
<evidence type="ECO:0000256" key="1">
    <source>
        <dbReference type="SAM" id="MobiDB-lite"/>
    </source>
</evidence>
<proteinExistence type="predicted"/>
<feature type="compositionally biased region" description="Basic and acidic residues" evidence="1">
    <location>
        <begin position="151"/>
        <end position="172"/>
    </location>
</feature>
<name>A0AAF0ES92_9BASI</name>
<dbReference type="EMBL" id="CP119878">
    <property type="protein sequence ID" value="WFD34265.1"/>
    <property type="molecule type" value="Genomic_DNA"/>
</dbReference>
<keyword evidence="3" id="KW-1185">Reference proteome</keyword>
<feature type="region of interest" description="Disordered" evidence="1">
    <location>
        <begin position="73"/>
        <end position="233"/>
    </location>
</feature>
<feature type="compositionally biased region" description="Gly residues" evidence="1">
    <location>
        <begin position="421"/>
        <end position="436"/>
    </location>
</feature>
<sequence length="557" mass="57507">MAPIEQALPQDKAAGCAQKRITYSRRELLVLSQSPNARAPEGMVSLSEWFGPWKIYTPRSSASPATVFRGREDLQGTFNRRDGQRVRRDDPTRFDAFLDRRKTSERGPPTRKQRSRADESGVWRREKTEEQQKSYDEPEWLADGPPAASEPRTDSIQEFKAQMREQERRERIAAGLEAPEPAAPPVQSAPQTARASQAAPTATAAPVEDPSGSRSSRFARFFGGDDKRSSNVNQITGAVEALDLRDIFTHVRQEPAKPSPAAPVQSESKAAPPAAASPVPAQSATPAASSAGGPSAADMESMKKVLALLQGSRPQSQESALMAAMMRPQAASGPATPGGASGMHAPPGMAMPPGMSGHLNMRGPPHMPLPPGLAAPHQGAGGPAGQEKPRRPDSAASMLRGDATPDKSGSATPQGPPGIPGGPSGHGGPGGHGGPPGMSMRMPPPPHGMPPGMFPHGMFPPGMIPPGMLPPSMMPPGMAPPPGMGAGAHAGAGAGAGAGAAPPGIGNPNVSGSAAPHGHVQQGHGQGPMPQGPSGGARPPWIGGSWPGVPEHSRNHT</sequence>
<reference evidence="2" key="1">
    <citation type="submission" date="2023-03" db="EMBL/GenBank/DDBJ databases">
        <title>Mating type loci evolution in Malassezia.</title>
        <authorList>
            <person name="Coelho M.A."/>
        </authorList>
    </citation>
    <scope>NUCLEOTIDE SEQUENCE</scope>
    <source>
        <strain evidence="2">CBS 11721</strain>
    </source>
</reference>
<organism evidence="2 3">
    <name type="scientific">Malassezia cuniculi</name>
    <dbReference type="NCBI Taxonomy" id="948313"/>
    <lineage>
        <taxon>Eukaryota</taxon>
        <taxon>Fungi</taxon>
        <taxon>Dikarya</taxon>
        <taxon>Basidiomycota</taxon>
        <taxon>Ustilaginomycotina</taxon>
        <taxon>Malasseziomycetes</taxon>
        <taxon>Malasseziales</taxon>
        <taxon>Malasseziaceae</taxon>
        <taxon>Malassezia</taxon>
    </lineage>
</organism>
<feature type="compositionally biased region" description="Low complexity" evidence="1">
    <location>
        <begin position="173"/>
        <end position="222"/>
    </location>
</feature>
<dbReference type="Proteomes" id="UP001219933">
    <property type="component" value="Chromosome 2"/>
</dbReference>
<dbReference type="AlphaFoldDB" id="A0AAF0ES92"/>
<feature type="compositionally biased region" description="Gly residues" evidence="1">
    <location>
        <begin position="485"/>
        <end position="498"/>
    </location>
</feature>
<protein>
    <submittedName>
        <fullName evidence="2">Uncharacterized protein</fullName>
    </submittedName>
</protein>
<evidence type="ECO:0000313" key="3">
    <source>
        <dbReference type="Proteomes" id="UP001219933"/>
    </source>
</evidence>
<evidence type="ECO:0000313" key="2">
    <source>
        <dbReference type="EMBL" id="WFD34265.1"/>
    </source>
</evidence>
<feature type="compositionally biased region" description="Basic and acidic residues" evidence="1">
    <location>
        <begin position="73"/>
        <end position="105"/>
    </location>
</feature>
<feature type="compositionally biased region" description="Pro residues" evidence="1">
    <location>
        <begin position="442"/>
        <end position="453"/>
    </location>
</feature>
<accession>A0AAF0ES92</accession>
<feature type="compositionally biased region" description="Low complexity" evidence="1">
    <location>
        <begin position="268"/>
        <end position="297"/>
    </location>
</feature>